<dbReference type="STRING" id="758793.BRPE64_ACDS08860"/>
<dbReference type="PROSITE" id="PS50005">
    <property type="entry name" value="TPR"/>
    <property type="match status" value="4"/>
</dbReference>
<dbReference type="Pfam" id="PF13432">
    <property type="entry name" value="TPR_16"/>
    <property type="match status" value="2"/>
</dbReference>
<accession>R4WP19</accession>
<evidence type="ECO:0000313" key="5">
    <source>
        <dbReference type="Proteomes" id="UP000013966"/>
    </source>
</evidence>
<dbReference type="InterPro" id="IPR019734">
    <property type="entry name" value="TPR_rpt"/>
</dbReference>
<dbReference type="Pfam" id="PF07719">
    <property type="entry name" value="TPR_2"/>
    <property type="match status" value="1"/>
</dbReference>
<dbReference type="PANTHER" id="PTHR44809:SF1">
    <property type="entry name" value="PROTEIN O-MANNOSYL-TRANSFERASE TMTC1"/>
    <property type="match status" value="1"/>
</dbReference>
<dbReference type="PANTHER" id="PTHR44809">
    <property type="match status" value="1"/>
</dbReference>
<proteinExistence type="predicted"/>
<feature type="repeat" description="TPR" evidence="3">
    <location>
        <begin position="108"/>
        <end position="141"/>
    </location>
</feature>
<keyword evidence="5" id="KW-1185">Reference proteome</keyword>
<dbReference type="HOGENOM" id="CLU_010140_2_0_4"/>
<protein>
    <submittedName>
        <fullName evidence="4">TPR repeat-containing protein</fullName>
    </submittedName>
</protein>
<sequence>MTAETLSTRPYREFDEAELAHLAAHGLLLSPLPSPLSGDAGQLSALGRLHIQQRNPTRAIERLDAALALAPDNADCLTDRAIAALMLADYDGAIDRFQHAIRCTPDNARLHCNLGNAMRDAGRREDALPPFARAFELDPRMFEACLASAEVLDELGRPHDALVAYRNAHSLAQDDTRALLGEGYVLTVALKRHTEAEAIFRQAVQLEPGNTRAVFGLALSLGAQLRFEDSLEAYGRALALAPDKVSVHHNMGFMLTCLGRYDDADKYLRRAIQLEPNMPDSNKILGMSELRRGNYRVGRAMYEFRKAGGVARGYPALDIPEWRGEPLAGKRIVLNREQGAGDQFQFIRYARVLRAMGATVDVWANETLAPMLARADGVNRAITHTPGNEYDYYCPVMSVPHHLPDEPIPASVPYLSADAALAGTWRERLDQAAGQRRKIGIVWAGNPGHQLDRFRSIPLAALLPLADLPGLAWFALQKGEATRQLADCAGRWPIELLDAQLDSFTTTAAAIEALDLVITVDTSVAHLAGALGKPVWIMLPAQADWRWMIGRVDNPWYPTARLFRQHTLGDWSPVIEELRAALAEFGARDAVM</sequence>
<dbReference type="Gene3D" id="1.25.40.10">
    <property type="entry name" value="Tetratricopeptide repeat domain"/>
    <property type="match status" value="2"/>
</dbReference>
<feature type="repeat" description="TPR" evidence="3">
    <location>
        <begin position="245"/>
        <end position="278"/>
    </location>
</feature>
<dbReference type="InterPro" id="IPR011990">
    <property type="entry name" value="TPR-like_helical_dom_sf"/>
</dbReference>
<reference evidence="4 5" key="2">
    <citation type="journal article" date="2018" name="Int. J. Syst. Evol. Microbiol.">
        <title>Burkholderia insecticola sp. nov., a gut symbiotic bacterium of the bean bug Riptortus pedestris.</title>
        <authorList>
            <person name="Takeshita K."/>
            <person name="Tamaki H."/>
            <person name="Ohbayashi T."/>
            <person name="Meng X.-Y."/>
            <person name="Sone T."/>
            <person name="Mitani Y."/>
            <person name="Peeters C."/>
            <person name="Kikuchi Y."/>
            <person name="Vandamme P."/>
        </authorList>
    </citation>
    <scope>NUCLEOTIDE SEQUENCE [LARGE SCALE GENOMIC DNA]</scope>
    <source>
        <strain evidence="4">RPE64</strain>
    </source>
</reference>
<feature type="repeat" description="TPR" evidence="3">
    <location>
        <begin position="40"/>
        <end position="73"/>
    </location>
</feature>
<evidence type="ECO:0000256" key="1">
    <source>
        <dbReference type="ARBA" id="ARBA00022737"/>
    </source>
</evidence>
<dbReference type="SUPFAM" id="SSF48452">
    <property type="entry name" value="TPR-like"/>
    <property type="match status" value="1"/>
</dbReference>
<dbReference type="SUPFAM" id="SSF53756">
    <property type="entry name" value="UDP-Glycosyltransferase/glycogen phosphorylase"/>
    <property type="match status" value="1"/>
</dbReference>
<evidence type="ECO:0000313" key="4">
    <source>
        <dbReference type="EMBL" id="BAN22640.1"/>
    </source>
</evidence>
<evidence type="ECO:0000256" key="3">
    <source>
        <dbReference type="PROSITE-ProRule" id="PRU00339"/>
    </source>
</evidence>
<dbReference type="Proteomes" id="UP000013966">
    <property type="component" value="Chromosome 1"/>
</dbReference>
<organism evidence="4 5">
    <name type="scientific">Caballeronia insecticola</name>
    <dbReference type="NCBI Taxonomy" id="758793"/>
    <lineage>
        <taxon>Bacteria</taxon>
        <taxon>Pseudomonadati</taxon>
        <taxon>Pseudomonadota</taxon>
        <taxon>Betaproteobacteria</taxon>
        <taxon>Burkholderiales</taxon>
        <taxon>Burkholderiaceae</taxon>
        <taxon>Caballeronia</taxon>
    </lineage>
</organism>
<feature type="repeat" description="TPR" evidence="3">
    <location>
        <begin position="74"/>
        <end position="107"/>
    </location>
</feature>
<dbReference type="AlphaFoldDB" id="R4WP19"/>
<keyword evidence="1" id="KW-0677">Repeat</keyword>
<dbReference type="RefSeq" id="WP_016344799.1">
    <property type="nucleotide sequence ID" value="NC_021287.1"/>
</dbReference>
<gene>
    <name evidence="4" type="ORF">BRPE64_ACDS08860</name>
</gene>
<dbReference type="InterPro" id="IPR013105">
    <property type="entry name" value="TPR_2"/>
</dbReference>
<dbReference type="SMART" id="SM00028">
    <property type="entry name" value="TPR"/>
    <property type="match status" value="7"/>
</dbReference>
<dbReference type="PROSITE" id="PS50293">
    <property type="entry name" value="TPR_REGION"/>
    <property type="match status" value="1"/>
</dbReference>
<dbReference type="EMBL" id="AP013058">
    <property type="protein sequence ID" value="BAN22640.1"/>
    <property type="molecule type" value="Genomic_DNA"/>
</dbReference>
<dbReference type="PATRIC" id="fig|758793.3.peg.888"/>
<keyword evidence="2 3" id="KW-0802">TPR repeat</keyword>
<name>R4WP19_9BURK</name>
<dbReference type="Gene3D" id="3.40.50.2000">
    <property type="entry name" value="Glycogen Phosphorylase B"/>
    <property type="match status" value="1"/>
</dbReference>
<reference evidence="4 5" key="1">
    <citation type="journal article" date="2013" name="Genome Announc.">
        <title>Complete Genome Sequence of Burkholderia sp. Strain RPE64, Bacterial Symbiont of the Bean Bug Riptortus pedestris.</title>
        <authorList>
            <person name="Shibata T.F."/>
            <person name="Maeda T."/>
            <person name="Nikoh N."/>
            <person name="Yamaguchi K."/>
            <person name="Oshima K."/>
            <person name="Hattori M."/>
            <person name="Nishiyama T."/>
            <person name="Hasebe M."/>
            <person name="Fukatsu T."/>
            <person name="Kikuchi Y."/>
            <person name="Shigenobu S."/>
        </authorList>
    </citation>
    <scope>NUCLEOTIDE SEQUENCE [LARGE SCALE GENOMIC DNA]</scope>
</reference>
<evidence type="ECO:0000256" key="2">
    <source>
        <dbReference type="ARBA" id="ARBA00022803"/>
    </source>
</evidence>
<dbReference type="KEGG" id="buo:BRPE64_ACDS08860"/>
<dbReference type="InterPro" id="IPR052943">
    <property type="entry name" value="TMTC_O-mannosyl-trnsfr"/>
</dbReference>